<dbReference type="Pfam" id="PF13561">
    <property type="entry name" value="adh_short_C2"/>
    <property type="match status" value="1"/>
</dbReference>
<feature type="domain" description="Ketoreductase" evidence="3">
    <location>
        <begin position="2"/>
        <end position="171"/>
    </location>
</feature>
<dbReference type="InterPro" id="IPR036291">
    <property type="entry name" value="NAD(P)-bd_dom_sf"/>
</dbReference>
<evidence type="ECO:0000256" key="1">
    <source>
        <dbReference type="ARBA" id="ARBA00006484"/>
    </source>
</evidence>
<protein>
    <submittedName>
        <fullName evidence="4">Short-chain dehydrogenase/reductase SDR</fullName>
    </submittedName>
</protein>
<dbReference type="InterPro" id="IPR057326">
    <property type="entry name" value="KR_dom"/>
</dbReference>
<dbReference type="HOGENOM" id="CLU_010194_1_0_5"/>
<dbReference type="AlphaFoldDB" id="C7C974"/>
<proteinExistence type="inferred from homology"/>
<evidence type="ECO:0000313" key="4">
    <source>
        <dbReference type="EMBL" id="CAX22040.1"/>
    </source>
</evidence>
<sequence>MTGGSTGIGFGSAKRLIEEGAVVYITGRRKEQLEDAAARLGRAAVAVQADATSKADMLRVADTIMAGHGQLDILFANAGSGRPTPFEELTEEQIDRELAVNLKGVILTVQGMLSVLVDGASVVLNASITADMGLPGFGVYAATKAAVRSLARSWTSDLRSRGIRVNTISPGTIPTEAYATEQGMSQEEVEAYARRAAKEIPAGHFGTPDAIGNALVFLSSDAGKWIRGIDLVIDGGMTRIYQGRG</sequence>
<dbReference type="Proteomes" id="UP000008070">
    <property type="component" value="Chromosome"/>
</dbReference>
<evidence type="ECO:0000313" key="5">
    <source>
        <dbReference type="Proteomes" id="UP000008070"/>
    </source>
</evidence>
<dbReference type="SMART" id="SM00822">
    <property type="entry name" value="PKS_KR"/>
    <property type="match status" value="1"/>
</dbReference>
<reference evidence="5" key="1">
    <citation type="journal article" date="2009" name="PLoS ONE">
        <title>Methylobacterium genome sequences: a reference blueprint to investigate microbial metabolism of C1 compounds from natural and industrial sources.</title>
        <authorList>
            <person name="Vuilleumier S."/>
            <person name="Chistoserdova L."/>
            <person name="Lee M.-C."/>
            <person name="Bringel F."/>
            <person name="Lajus A."/>
            <person name="Zhou Y."/>
            <person name="Gourion B."/>
            <person name="Barbe V."/>
            <person name="Chang J."/>
            <person name="Cruveiller S."/>
            <person name="Dossat C."/>
            <person name="Gillett W."/>
            <person name="Gruffaz C."/>
            <person name="Haugen E."/>
            <person name="Hourcade E."/>
            <person name="Levy R."/>
            <person name="Mangenot S."/>
            <person name="Muller E."/>
            <person name="Nadalig T."/>
            <person name="Pagni M."/>
            <person name="Penny C."/>
            <person name="Peyraud R."/>
            <person name="Robinson D.G."/>
            <person name="Roche D."/>
            <person name="Rouy Z."/>
            <person name="Saenampechek C."/>
            <person name="Salvignol G."/>
            <person name="Vallenet D."/>
            <person name="Wu Z."/>
            <person name="Marx C.J."/>
            <person name="Vorholt J.A."/>
            <person name="Olson M.V."/>
            <person name="Kaul R."/>
            <person name="Weissenbach J."/>
            <person name="Medigue C."/>
            <person name="Lidstrom M.E."/>
        </authorList>
    </citation>
    <scope>NUCLEOTIDE SEQUENCE [LARGE SCALE GENOMIC DNA]</scope>
    <source>
        <strain evidence="5">DSM 6343 / CIP 106787 / DM4</strain>
    </source>
</reference>
<dbReference type="KEGG" id="mdi:METDI0377"/>
<keyword evidence="2" id="KW-0560">Oxidoreductase</keyword>
<dbReference type="FunFam" id="3.40.50.720:FF:000084">
    <property type="entry name" value="Short-chain dehydrogenase reductase"/>
    <property type="match status" value="1"/>
</dbReference>
<evidence type="ECO:0000256" key="2">
    <source>
        <dbReference type="ARBA" id="ARBA00023002"/>
    </source>
</evidence>
<dbReference type="CDD" id="cd05233">
    <property type="entry name" value="SDR_c"/>
    <property type="match status" value="1"/>
</dbReference>
<dbReference type="PRINTS" id="PR00081">
    <property type="entry name" value="GDHRDH"/>
</dbReference>
<name>C7C974_METED</name>
<dbReference type="PANTHER" id="PTHR43669:SF3">
    <property type="entry name" value="ALCOHOL DEHYDROGENASE, PUTATIVE (AFU_ORTHOLOGUE AFUA_3G03445)-RELATED"/>
    <property type="match status" value="1"/>
</dbReference>
<accession>C7C974</accession>
<dbReference type="GO" id="GO:0016491">
    <property type="term" value="F:oxidoreductase activity"/>
    <property type="evidence" value="ECO:0007669"/>
    <property type="project" value="UniProtKB-KW"/>
</dbReference>
<comment type="similarity">
    <text evidence="1">Belongs to the short-chain dehydrogenases/reductases (SDR) family.</text>
</comment>
<dbReference type="EMBL" id="FP103042">
    <property type="protein sequence ID" value="CAX22040.1"/>
    <property type="molecule type" value="Genomic_DNA"/>
</dbReference>
<dbReference type="Gene3D" id="3.40.50.720">
    <property type="entry name" value="NAD(P)-binding Rossmann-like Domain"/>
    <property type="match status" value="1"/>
</dbReference>
<gene>
    <name evidence="4" type="ORF">METD_I0377</name>
</gene>
<evidence type="ECO:0000259" key="3">
    <source>
        <dbReference type="SMART" id="SM00822"/>
    </source>
</evidence>
<organism evidence="4 5">
    <name type="scientific">Methylorubrum extorquens (strain DSM 6343 / CIP 106787 / DM4)</name>
    <name type="common">Methylobacterium extorquens</name>
    <dbReference type="NCBI Taxonomy" id="661410"/>
    <lineage>
        <taxon>Bacteria</taxon>
        <taxon>Pseudomonadati</taxon>
        <taxon>Pseudomonadota</taxon>
        <taxon>Alphaproteobacteria</taxon>
        <taxon>Hyphomicrobiales</taxon>
        <taxon>Methylobacteriaceae</taxon>
        <taxon>Methylorubrum</taxon>
    </lineage>
</organism>
<dbReference type="PANTHER" id="PTHR43669">
    <property type="entry name" value="5-KETO-D-GLUCONATE 5-REDUCTASE"/>
    <property type="match status" value="1"/>
</dbReference>
<dbReference type="SUPFAM" id="SSF51735">
    <property type="entry name" value="NAD(P)-binding Rossmann-fold domains"/>
    <property type="match status" value="1"/>
</dbReference>
<dbReference type="InterPro" id="IPR002347">
    <property type="entry name" value="SDR_fam"/>
</dbReference>